<evidence type="ECO:0000313" key="3">
    <source>
        <dbReference type="Proteomes" id="UP001044222"/>
    </source>
</evidence>
<organism evidence="2 3">
    <name type="scientific">Anguilla anguilla</name>
    <name type="common">European freshwater eel</name>
    <name type="synonym">Muraena anguilla</name>
    <dbReference type="NCBI Taxonomy" id="7936"/>
    <lineage>
        <taxon>Eukaryota</taxon>
        <taxon>Metazoa</taxon>
        <taxon>Chordata</taxon>
        <taxon>Craniata</taxon>
        <taxon>Vertebrata</taxon>
        <taxon>Euteleostomi</taxon>
        <taxon>Actinopterygii</taxon>
        <taxon>Neopterygii</taxon>
        <taxon>Teleostei</taxon>
        <taxon>Anguilliformes</taxon>
        <taxon>Anguillidae</taxon>
        <taxon>Anguilla</taxon>
    </lineage>
</organism>
<gene>
    <name evidence="2" type="ORF">ANANG_G00024710</name>
</gene>
<name>A0A9D3S7R8_ANGAN</name>
<dbReference type="Proteomes" id="UP001044222">
    <property type="component" value="Unassembled WGS sequence"/>
</dbReference>
<protein>
    <submittedName>
        <fullName evidence="2">Uncharacterized protein</fullName>
    </submittedName>
</protein>
<dbReference type="AlphaFoldDB" id="A0A9D3S7R8"/>
<reference evidence="2" key="1">
    <citation type="submission" date="2021-01" db="EMBL/GenBank/DDBJ databases">
        <title>A chromosome-scale assembly of European eel, Anguilla anguilla.</title>
        <authorList>
            <person name="Henkel C."/>
            <person name="Jong-Raadsen S.A."/>
            <person name="Dufour S."/>
            <person name="Weltzien F.-A."/>
            <person name="Palstra A.P."/>
            <person name="Pelster B."/>
            <person name="Spaink H.P."/>
            <person name="Van Den Thillart G.E."/>
            <person name="Jansen H."/>
            <person name="Zahm M."/>
            <person name="Klopp C."/>
            <person name="Cedric C."/>
            <person name="Louis A."/>
            <person name="Berthelot C."/>
            <person name="Parey E."/>
            <person name="Roest Crollius H."/>
            <person name="Montfort J."/>
            <person name="Robinson-Rechavi M."/>
            <person name="Bucao C."/>
            <person name="Bouchez O."/>
            <person name="Gislard M."/>
            <person name="Lluch J."/>
            <person name="Milhes M."/>
            <person name="Lampietro C."/>
            <person name="Lopez Roques C."/>
            <person name="Donnadieu C."/>
            <person name="Braasch I."/>
            <person name="Desvignes T."/>
            <person name="Postlethwait J."/>
            <person name="Bobe J."/>
            <person name="Guiguen Y."/>
            <person name="Dirks R."/>
        </authorList>
    </citation>
    <scope>NUCLEOTIDE SEQUENCE</scope>
    <source>
        <strain evidence="2">Tag_6206</strain>
        <tissue evidence="2">Liver</tissue>
    </source>
</reference>
<dbReference type="EMBL" id="JAFIRN010000001">
    <property type="protein sequence ID" value="KAG5857938.1"/>
    <property type="molecule type" value="Genomic_DNA"/>
</dbReference>
<evidence type="ECO:0000313" key="2">
    <source>
        <dbReference type="EMBL" id="KAG5857938.1"/>
    </source>
</evidence>
<proteinExistence type="predicted"/>
<evidence type="ECO:0000256" key="1">
    <source>
        <dbReference type="SAM" id="MobiDB-lite"/>
    </source>
</evidence>
<accession>A0A9D3S7R8</accession>
<keyword evidence="3" id="KW-1185">Reference proteome</keyword>
<feature type="region of interest" description="Disordered" evidence="1">
    <location>
        <begin position="1"/>
        <end position="62"/>
    </location>
</feature>
<sequence length="181" mass="19388">MTSPQVVGEGAGLCRPPPCPLPFSHPLQSPPRVLSPHCPIRPQHSTSAPSHDGPAPRSVSAPSAGRLRLHRKNGAVPLGLCVSVCSLWLHWDGQADRRTDGKLDAHGAGDGVRGRVRWVESFLGLRPPPCPDVLRVPPSQRNPSRCSLCVPGSDPAPRCSGCVWTPSVHSESRRPRRRSSG</sequence>
<comment type="caution">
    <text evidence="2">The sequence shown here is derived from an EMBL/GenBank/DDBJ whole genome shotgun (WGS) entry which is preliminary data.</text>
</comment>